<dbReference type="PANTHER" id="PTHR43782">
    <property type="entry name" value="ARGINASE"/>
    <property type="match status" value="1"/>
</dbReference>
<dbReference type="SUPFAM" id="SSF52768">
    <property type="entry name" value="Arginase/deacetylase"/>
    <property type="match status" value="1"/>
</dbReference>
<comment type="similarity">
    <text evidence="9">Belongs to the arginase family.</text>
</comment>
<evidence type="ECO:0000256" key="1">
    <source>
        <dbReference type="ARBA" id="ARBA00001936"/>
    </source>
</evidence>
<organism evidence="10 11">
    <name type="scientific">Psychrilyobacter piezotolerans</name>
    <dbReference type="NCBI Taxonomy" id="2293438"/>
    <lineage>
        <taxon>Bacteria</taxon>
        <taxon>Fusobacteriati</taxon>
        <taxon>Fusobacteriota</taxon>
        <taxon>Fusobacteriia</taxon>
        <taxon>Fusobacteriales</taxon>
        <taxon>Fusobacteriaceae</taxon>
        <taxon>Psychrilyobacter</taxon>
    </lineage>
</organism>
<evidence type="ECO:0000256" key="4">
    <source>
        <dbReference type="ARBA" id="ARBA00018123"/>
    </source>
</evidence>
<reference evidence="10 11" key="1">
    <citation type="submission" date="2018-08" db="EMBL/GenBank/DDBJ databases">
        <title>Draft genome sequence of Psychrilyobacter sp. strain SD5 isolated from Black Sea water.</title>
        <authorList>
            <person name="Yadav S."/>
            <person name="Villanueva L."/>
            <person name="Damste J.S.S."/>
        </authorList>
    </citation>
    <scope>NUCLEOTIDE SEQUENCE [LARGE SCALE GENOMIC DNA]</scope>
    <source>
        <strain evidence="10 11">SD5</strain>
    </source>
</reference>
<dbReference type="CDD" id="cd09989">
    <property type="entry name" value="Arginase"/>
    <property type="match status" value="1"/>
</dbReference>
<evidence type="ECO:0000256" key="7">
    <source>
        <dbReference type="ARBA" id="ARBA00022801"/>
    </source>
</evidence>
<dbReference type="Gene3D" id="3.40.800.10">
    <property type="entry name" value="Ureohydrolase domain"/>
    <property type="match status" value="1"/>
</dbReference>
<name>A0ABX9KKT3_9FUSO</name>
<keyword evidence="11" id="KW-1185">Reference proteome</keyword>
<keyword evidence="6" id="KW-0479">Metal-binding</keyword>
<dbReference type="InterPro" id="IPR023696">
    <property type="entry name" value="Ureohydrolase_dom_sf"/>
</dbReference>
<evidence type="ECO:0000256" key="9">
    <source>
        <dbReference type="PROSITE-ProRule" id="PRU00742"/>
    </source>
</evidence>
<gene>
    <name evidence="10" type="ORF">DYH56_00480</name>
</gene>
<comment type="cofactor">
    <cofactor evidence="1">
        <name>Mn(2+)</name>
        <dbReference type="ChEBI" id="CHEBI:29035"/>
    </cofactor>
</comment>
<dbReference type="PROSITE" id="PS51409">
    <property type="entry name" value="ARGINASE_2"/>
    <property type="match status" value="1"/>
</dbReference>
<keyword evidence="5" id="KW-0056">Arginine metabolism</keyword>
<dbReference type="InterPro" id="IPR006035">
    <property type="entry name" value="Ureohydrolase"/>
</dbReference>
<dbReference type="PIRSF" id="PIRSF036979">
    <property type="entry name" value="Arginase"/>
    <property type="match status" value="1"/>
</dbReference>
<evidence type="ECO:0000256" key="2">
    <source>
        <dbReference type="ARBA" id="ARBA00005098"/>
    </source>
</evidence>
<accession>A0ABX9KKT3</accession>
<comment type="caution">
    <text evidence="10">The sequence shown here is derived from an EMBL/GenBank/DDBJ whole genome shotgun (WGS) entry which is preliminary data.</text>
</comment>
<dbReference type="PRINTS" id="PR00116">
    <property type="entry name" value="ARGINASE"/>
</dbReference>
<evidence type="ECO:0000256" key="5">
    <source>
        <dbReference type="ARBA" id="ARBA00022503"/>
    </source>
</evidence>
<evidence type="ECO:0000313" key="11">
    <source>
        <dbReference type="Proteomes" id="UP000263486"/>
    </source>
</evidence>
<evidence type="ECO:0000256" key="6">
    <source>
        <dbReference type="ARBA" id="ARBA00022723"/>
    </source>
</evidence>
<keyword evidence="8" id="KW-0464">Manganese</keyword>
<dbReference type="Proteomes" id="UP000263486">
    <property type="component" value="Unassembled WGS sequence"/>
</dbReference>
<evidence type="ECO:0000256" key="3">
    <source>
        <dbReference type="ARBA" id="ARBA00012168"/>
    </source>
</evidence>
<dbReference type="EC" id="3.5.3.1" evidence="3"/>
<proteinExistence type="inferred from homology"/>
<protein>
    <recommendedName>
        <fullName evidence="4">Arginase</fullName>
        <ecNumber evidence="3">3.5.3.1</ecNumber>
    </recommendedName>
</protein>
<comment type="pathway">
    <text evidence="2">Nitrogen metabolism; urea cycle; L-ornithine and urea from L-arginine: step 1/1.</text>
</comment>
<dbReference type="EMBL" id="QUAJ01000001">
    <property type="protein sequence ID" value="REI43162.1"/>
    <property type="molecule type" value="Genomic_DNA"/>
</dbReference>
<dbReference type="InterPro" id="IPR014033">
    <property type="entry name" value="Arginase"/>
</dbReference>
<evidence type="ECO:0000313" key="10">
    <source>
        <dbReference type="EMBL" id="REI43162.1"/>
    </source>
</evidence>
<evidence type="ECO:0000256" key="8">
    <source>
        <dbReference type="ARBA" id="ARBA00023211"/>
    </source>
</evidence>
<keyword evidence="7" id="KW-0378">Hydrolase</keyword>
<sequence>MEELNILKTKIIGVPLNFGANRCGLEFSVENFIDRYPKYRDKIEVLGVEKQLEDFSTKGAKYLNTVAKTCEELAVNVNKIIKDGDFPISLGGDHAIAIGSIAGVAKEKEIGILWMDAHGDMNTPEISDSGHIHGMPLAASVGHGHSKLIDCFYNGAKVKKENVILFGTRDIDEKEQKLIDELGIKNYTWEMIAEMGFEKALGEVKEFFKDKNLHISFDLDGIDPAEITAVGTPVPGGLSREMGKTLVSEMIDTASVTSIDIVEYNPIYEKGAETSEYVDELLQLIEKKIN</sequence>
<dbReference type="Pfam" id="PF00491">
    <property type="entry name" value="Arginase"/>
    <property type="match status" value="1"/>
</dbReference>
<dbReference type="PANTHER" id="PTHR43782:SF3">
    <property type="entry name" value="ARGINASE"/>
    <property type="match status" value="1"/>
</dbReference>